<evidence type="ECO:0000313" key="1">
    <source>
        <dbReference type="EMBL" id="EGG20557.1"/>
    </source>
</evidence>
<evidence type="ECO:0000313" key="2">
    <source>
        <dbReference type="Proteomes" id="UP000007797"/>
    </source>
</evidence>
<organism evidence="1 2">
    <name type="scientific">Cavenderia fasciculata</name>
    <name type="common">Slime mold</name>
    <name type="synonym">Dictyostelium fasciculatum</name>
    <dbReference type="NCBI Taxonomy" id="261658"/>
    <lineage>
        <taxon>Eukaryota</taxon>
        <taxon>Amoebozoa</taxon>
        <taxon>Evosea</taxon>
        <taxon>Eumycetozoa</taxon>
        <taxon>Dictyostelia</taxon>
        <taxon>Acytosteliales</taxon>
        <taxon>Cavenderiaceae</taxon>
        <taxon>Cavenderia</taxon>
    </lineage>
</organism>
<accession>F4PRQ8</accession>
<dbReference type="EMBL" id="GL883010">
    <property type="protein sequence ID" value="EGG20557.1"/>
    <property type="molecule type" value="Genomic_DNA"/>
</dbReference>
<dbReference type="RefSeq" id="XP_004358407.1">
    <property type="nucleotide sequence ID" value="XM_004358350.1"/>
</dbReference>
<gene>
    <name evidence="1" type="ORF">DFA_00418</name>
</gene>
<reference evidence="2" key="1">
    <citation type="journal article" date="2011" name="Genome Res.">
        <title>Phylogeny-wide analysis of social amoeba genomes highlights ancient origins for complex intercellular communication.</title>
        <authorList>
            <person name="Heidel A.J."/>
            <person name="Lawal H.M."/>
            <person name="Felder M."/>
            <person name="Schilde C."/>
            <person name="Helps N.R."/>
            <person name="Tunggal B."/>
            <person name="Rivero F."/>
            <person name="John U."/>
            <person name="Schleicher M."/>
            <person name="Eichinger L."/>
            <person name="Platzer M."/>
            <person name="Noegel A.A."/>
            <person name="Schaap P."/>
            <person name="Gloeckner G."/>
        </authorList>
    </citation>
    <scope>NUCLEOTIDE SEQUENCE [LARGE SCALE GENOMIC DNA]</scope>
    <source>
        <strain evidence="2">SH3</strain>
    </source>
</reference>
<dbReference type="OrthoDB" id="10047962at2759"/>
<protein>
    <submittedName>
        <fullName evidence="1">Uncharacterized protein</fullName>
    </submittedName>
</protein>
<dbReference type="Proteomes" id="UP000007797">
    <property type="component" value="Unassembled WGS sequence"/>
</dbReference>
<name>F4PRQ8_CACFS</name>
<dbReference type="OMA" id="QWECIST"/>
<dbReference type="AlphaFoldDB" id="F4PRQ8"/>
<sequence length="688" mass="73174">MQISESDAVVYRSYEATEGGINKKFIESDNRKARSTLDLSQATSIVIGQNVVFALTDSNTIKSNSGVVLLTPTTISSSPSIAGNSATLTLKNSSSILTDTKLDLCHGTSEFVANIAPVHFVYTTSLNSNDAVFEGGLVTIVKDTTASKKWSGIYLNTTTPNHPTVQITSKIANNDKFYTNLPVSIPSAATTLLGYQGCRFTFASKFIGSGSLTFTNGCSASFYNLNMQGGSVNYNAANMDLSGGGNTVTNTIININSYSTVVIYQQRPWALPWSSPIGSLQLDDTAQVNFVDPSTTSLYLQYNNNLAGRAPNVQFSLIVSNGGINCNGMYRSRNKTVVPGQQLRVLVFPNDVSAAYQTQYDAISLCTPESFSARLFYKATTYPEAVKWDTCEIGQVKCRLGGCAPVGTCPESCAPGMLPPPGNTNALANCWDGSCAFGAELCPPFPACPTTLPVRCDGYCAPLGSTCDACAFPCPSGCRASATDVCLPYNGCPSNQIQCPNNFACVSDESQCAAHGTSTLPFSRRVIPSYTDIYTNHNSPVVVWRDDPYSTNNTISGIYASFPPGTALGQAVFLTVRSVPDSIAITAGGLAVSSTFNYYKSLLTAPIQFVFGVGSANLALYDSPTFVVPVSIFFAAPALPSTDYCVAIINASNQWECISTPLVSHKSGSYIEAKFTVLPTAFALIKTI</sequence>
<dbReference type="KEGG" id="dfa:DFA_00418"/>
<dbReference type="GeneID" id="14872802"/>
<keyword evidence="2" id="KW-1185">Reference proteome</keyword>
<proteinExistence type="predicted"/>